<keyword evidence="5 9" id="KW-0479">Metal-binding</keyword>
<dbReference type="SUPFAM" id="SSF51658">
    <property type="entry name" value="Xylose isomerase-like"/>
    <property type="match status" value="1"/>
</dbReference>
<keyword evidence="9" id="KW-0460">Magnesium</keyword>
<comment type="catalytic activity">
    <reaction evidence="8 9 10">
        <text>alpha-D-xylose = alpha-D-xylulofuranose</text>
        <dbReference type="Rhea" id="RHEA:22816"/>
        <dbReference type="ChEBI" id="CHEBI:28518"/>
        <dbReference type="ChEBI" id="CHEBI:188998"/>
        <dbReference type="EC" id="5.3.1.5"/>
    </reaction>
</comment>
<evidence type="ECO:0000256" key="6">
    <source>
        <dbReference type="ARBA" id="ARBA00023235"/>
    </source>
</evidence>
<keyword evidence="13" id="KW-1185">Reference proteome</keyword>
<dbReference type="NCBIfam" id="NF003998">
    <property type="entry name" value="PRK05474.1"/>
    <property type="match status" value="1"/>
</dbReference>
<dbReference type="GO" id="GO:0009045">
    <property type="term" value="F:xylose isomerase activity"/>
    <property type="evidence" value="ECO:0007669"/>
    <property type="project" value="UniProtKB-UniRule"/>
</dbReference>
<protein>
    <recommendedName>
        <fullName evidence="3 9">Xylose isomerase</fullName>
        <ecNumber evidence="3 9">5.3.1.5</ecNumber>
    </recommendedName>
</protein>
<keyword evidence="7 9" id="KW-0119">Carbohydrate metabolism</keyword>
<dbReference type="Gene3D" id="3.20.20.150">
    <property type="entry name" value="Divalent-metal-dependent TIM barrel enzymes"/>
    <property type="match status" value="1"/>
</dbReference>
<evidence type="ECO:0000256" key="1">
    <source>
        <dbReference type="ARBA" id="ARBA00005765"/>
    </source>
</evidence>
<evidence type="ECO:0000313" key="13">
    <source>
        <dbReference type="Proteomes" id="UP000291106"/>
    </source>
</evidence>
<feature type="binding site" evidence="9">
    <location>
        <position position="268"/>
    </location>
    <ligand>
        <name>Mg(2+)</name>
        <dbReference type="ChEBI" id="CHEBI:18420"/>
        <label>2</label>
    </ligand>
</feature>
<dbReference type="PROSITE" id="PS51415">
    <property type="entry name" value="XYLOSE_ISOMERASE"/>
    <property type="match status" value="1"/>
</dbReference>
<feature type="binding site" evidence="9">
    <location>
        <position position="309"/>
    </location>
    <ligand>
        <name>Mg(2+)</name>
        <dbReference type="ChEBI" id="CHEBI:18420"/>
        <label>2</label>
    </ligand>
</feature>
<feature type="binding site" evidence="9">
    <location>
        <position position="232"/>
    </location>
    <ligand>
        <name>Mg(2+)</name>
        <dbReference type="ChEBI" id="CHEBI:18420"/>
        <label>1</label>
    </ligand>
</feature>
<name>A0A411PJE8_9GAMM</name>
<accession>A0A411PJE8</accession>
<dbReference type="InterPro" id="IPR036237">
    <property type="entry name" value="Xyl_isomerase-like_sf"/>
</dbReference>
<evidence type="ECO:0000256" key="4">
    <source>
        <dbReference type="ARBA" id="ARBA00022629"/>
    </source>
</evidence>
<keyword evidence="9" id="KW-0963">Cytoplasm</keyword>
<proteinExistence type="inferred from homology"/>
<feature type="active site" evidence="9">
    <location>
        <position position="104"/>
    </location>
</feature>
<feature type="binding site" evidence="9">
    <location>
        <position position="339"/>
    </location>
    <ligand>
        <name>Mg(2+)</name>
        <dbReference type="ChEBI" id="CHEBI:18420"/>
        <label>1</label>
    </ligand>
</feature>
<feature type="binding site" evidence="9">
    <location>
        <position position="268"/>
    </location>
    <ligand>
        <name>Mg(2+)</name>
        <dbReference type="ChEBI" id="CHEBI:18420"/>
        <label>1</label>
    </ligand>
</feature>
<comment type="cofactor">
    <cofactor evidence="9">
        <name>Mg(2+)</name>
        <dbReference type="ChEBI" id="CHEBI:18420"/>
    </cofactor>
    <text evidence="9">Binds 2 magnesium ions per subunit.</text>
</comment>
<dbReference type="EC" id="5.3.1.5" evidence="3 9"/>
<evidence type="ECO:0000256" key="5">
    <source>
        <dbReference type="ARBA" id="ARBA00022723"/>
    </source>
</evidence>
<dbReference type="Proteomes" id="UP000291106">
    <property type="component" value="Chromosome"/>
</dbReference>
<feature type="binding site" evidence="9">
    <location>
        <position position="307"/>
    </location>
    <ligand>
        <name>Mg(2+)</name>
        <dbReference type="ChEBI" id="CHEBI:18420"/>
        <label>2</label>
    </ligand>
</feature>
<keyword evidence="6 9" id="KW-0413">Isomerase</keyword>
<feature type="binding site" evidence="9">
    <location>
        <position position="296"/>
    </location>
    <ligand>
        <name>Mg(2+)</name>
        <dbReference type="ChEBI" id="CHEBI:18420"/>
        <label>1</label>
    </ligand>
</feature>
<evidence type="ECO:0000313" key="12">
    <source>
        <dbReference type="EMBL" id="QBF83655.1"/>
    </source>
</evidence>
<gene>
    <name evidence="9 12" type="primary">xylA</name>
    <name evidence="12" type="ORF">EXU30_13825</name>
</gene>
<dbReference type="NCBIfam" id="TIGR02630">
    <property type="entry name" value="xylose_isom_A"/>
    <property type="match status" value="1"/>
</dbReference>
<comment type="similarity">
    <text evidence="1 9 10">Belongs to the xylose isomerase family.</text>
</comment>
<evidence type="ECO:0000256" key="3">
    <source>
        <dbReference type="ARBA" id="ARBA00011958"/>
    </source>
</evidence>
<feature type="binding site" evidence="9">
    <location>
        <position position="271"/>
    </location>
    <ligand>
        <name>Mg(2+)</name>
        <dbReference type="ChEBI" id="CHEBI:18420"/>
        <label>2</label>
    </ligand>
</feature>
<dbReference type="GO" id="GO:0000287">
    <property type="term" value="F:magnesium ion binding"/>
    <property type="evidence" value="ECO:0007669"/>
    <property type="project" value="UniProtKB-UniRule"/>
</dbReference>
<evidence type="ECO:0000256" key="9">
    <source>
        <dbReference type="HAMAP-Rule" id="MF_00455"/>
    </source>
</evidence>
<evidence type="ECO:0000256" key="8">
    <source>
        <dbReference type="ARBA" id="ARBA00033659"/>
    </source>
</evidence>
<dbReference type="PANTHER" id="PTHR48408:SF1">
    <property type="entry name" value="XYLOSE ISOMERASE"/>
    <property type="match status" value="1"/>
</dbReference>
<dbReference type="InterPro" id="IPR001998">
    <property type="entry name" value="Xylose_isomerase"/>
</dbReference>
<organism evidence="12 13">
    <name type="scientific">Shewanella maritima</name>
    <dbReference type="NCBI Taxonomy" id="2520507"/>
    <lineage>
        <taxon>Bacteria</taxon>
        <taxon>Pseudomonadati</taxon>
        <taxon>Pseudomonadota</taxon>
        <taxon>Gammaproteobacteria</taxon>
        <taxon>Alteromonadales</taxon>
        <taxon>Shewanellaceae</taxon>
        <taxon>Shewanella</taxon>
    </lineage>
</organism>
<dbReference type="OrthoDB" id="9763981at2"/>
<comment type="subunit">
    <text evidence="2 9 11">Homotetramer.</text>
</comment>
<evidence type="ECO:0000256" key="11">
    <source>
        <dbReference type="RuleBase" id="RU000610"/>
    </source>
</evidence>
<evidence type="ECO:0000256" key="2">
    <source>
        <dbReference type="ARBA" id="ARBA00011881"/>
    </source>
</evidence>
<sequence>MSEFFTGIDKIRYEGPESTNPLAFRYYDENRVVLGKTMKEHLRFAACYWHNFCWNGFDIFGANTFDRPWLESGDALERAKQKADVAFEFFSKLGVPYYCFHDVDVAPEGNSISEYLANFAAMEEVLAHKQEQTGMKLLWGTANLFSNKRYMSGGATNPDPEVFAYGATQVCTALDATKRLGGENYVLWGGREGYETLLNTDLKKERQQFARFLAMVVEHKHKIGFTGDLLIEPKPQEPTKHQYDYDTATVHGFLCQYGLEKEFKVNIEANHATLAGHSFHHEIANAFALDVFGSIDANRGDPQLGWDTDQFPNSVEEMTLIMHEILKGGGFTNGGFNFDTKIRRQSINPNDLFHGHIGGMDTIAVALLKAADMFEEGSLSRNVASRYANWDGELGQRILSGKVDLAGLKDYATASKLDPQPVSGEQERLENYVNRIIF</sequence>
<evidence type="ECO:0000256" key="10">
    <source>
        <dbReference type="RuleBase" id="RU000609"/>
    </source>
</evidence>
<dbReference type="GO" id="GO:0005737">
    <property type="term" value="C:cytoplasm"/>
    <property type="evidence" value="ECO:0007669"/>
    <property type="project" value="UniProtKB-SubCell"/>
</dbReference>
<dbReference type="HAMAP" id="MF_00455">
    <property type="entry name" value="Xylose_isom_A"/>
    <property type="match status" value="1"/>
</dbReference>
<comment type="subcellular location">
    <subcellularLocation>
        <location evidence="9 11">Cytoplasm</location>
    </subcellularLocation>
</comment>
<dbReference type="GO" id="GO:0042732">
    <property type="term" value="P:D-xylose metabolic process"/>
    <property type="evidence" value="ECO:0007669"/>
    <property type="project" value="UniProtKB-UniRule"/>
</dbReference>
<dbReference type="InterPro" id="IPR013452">
    <property type="entry name" value="Xylose_isom_bac"/>
</dbReference>
<dbReference type="RefSeq" id="WP_130600985.1">
    <property type="nucleotide sequence ID" value="NZ_CP036200.1"/>
</dbReference>
<reference evidence="12 13" key="1">
    <citation type="submission" date="2019-02" db="EMBL/GenBank/DDBJ databases">
        <title>Shewanella sp. D4-2 isolated from Dokdo Island.</title>
        <authorList>
            <person name="Baek K."/>
        </authorList>
    </citation>
    <scope>NUCLEOTIDE SEQUENCE [LARGE SCALE GENOMIC DNA]</scope>
    <source>
        <strain evidence="12 13">D4-2</strain>
    </source>
</reference>
<dbReference type="AlphaFoldDB" id="A0A411PJE8"/>
<feature type="active site" evidence="9">
    <location>
        <position position="101"/>
    </location>
</feature>
<dbReference type="EMBL" id="CP036200">
    <property type="protein sequence ID" value="QBF83655.1"/>
    <property type="molecule type" value="Genomic_DNA"/>
</dbReference>
<dbReference type="FunFam" id="3.20.20.150:FF:000002">
    <property type="entry name" value="Xylose isomerase"/>
    <property type="match status" value="1"/>
</dbReference>
<keyword evidence="4 9" id="KW-0859">Xylose metabolism</keyword>
<dbReference type="PRINTS" id="PR00688">
    <property type="entry name" value="XYLOSISMRASE"/>
</dbReference>
<evidence type="ECO:0000256" key="7">
    <source>
        <dbReference type="ARBA" id="ARBA00023277"/>
    </source>
</evidence>
<dbReference type="KEGG" id="smai:EXU30_13825"/>
<dbReference type="PANTHER" id="PTHR48408">
    <property type="match status" value="1"/>
</dbReference>